<dbReference type="SUPFAM" id="SSF55874">
    <property type="entry name" value="ATPase domain of HSP90 chaperone/DNA topoisomerase II/histidine kinase"/>
    <property type="match status" value="1"/>
</dbReference>
<feature type="transmembrane region" description="Helical" evidence="7">
    <location>
        <begin position="12"/>
        <end position="32"/>
    </location>
</feature>
<evidence type="ECO:0000256" key="3">
    <source>
        <dbReference type="ARBA" id="ARBA00022553"/>
    </source>
</evidence>
<keyword evidence="11" id="KW-1185">Reference proteome</keyword>
<dbReference type="KEGG" id="anf:AQPE_2982"/>
<dbReference type="SMART" id="SM00387">
    <property type="entry name" value="HATPase_c"/>
    <property type="match status" value="1"/>
</dbReference>
<evidence type="ECO:0000313" key="10">
    <source>
        <dbReference type="EMBL" id="BBE18814.1"/>
    </source>
</evidence>
<dbReference type="AlphaFoldDB" id="A0A5K7SBX6"/>
<dbReference type="PANTHER" id="PTHR42878">
    <property type="entry name" value="TWO-COMPONENT HISTIDINE KINASE"/>
    <property type="match status" value="1"/>
</dbReference>
<dbReference type="InterPro" id="IPR000014">
    <property type="entry name" value="PAS"/>
</dbReference>
<evidence type="ECO:0000256" key="4">
    <source>
        <dbReference type="ARBA" id="ARBA00022679"/>
    </source>
</evidence>
<dbReference type="InterPro" id="IPR036097">
    <property type="entry name" value="HisK_dim/P_sf"/>
</dbReference>
<dbReference type="GO" id="GO:0000155">
    <property type="term" value="F:phosphorelay sensor kinase activity"/>
    <property type="evidence" value="ECO:0007669"/>
    <property type="project" value="InterPro"/>
</dbReference>
<feature type="transmembrane region" description="Helical" evidence="7">
    <location>
        <begin position="105"/>
        <end position="122"/>
    </location>
</feature>
<dbReference type="GO" id="GO:0007234">
    <property type="term" value="P:osmosensory signaling via phosphorelay pathway"/>
    <property type="evidence" value="ECO:0007669"/>
    <property type="project" value="TreeGrafter"/>
</dbReference>
<dbReference type="GO" id="GO:0030295">
    <property type="term" value="F:protein kinase activator activity"/>
    <property type="evidence" value="ECO:0007669"/>
    <property type="project" value="TreeGrafter"/>
</dbReference>
<evidence type="ECO:0000256" key="6">
    <source>
        <dbReference type="ARBA" id="ARBA00023136"/>
    </source>
</evidence>
<dbReference type="InterPro" id="IPR036890">
    <property type="entry name" value="HATPase_C_sf"/>
</dbReference>
<evidence type="ECO:0000259" key="8">
    <source>
        <dbReference type="PROSITE" id="PS50109"/>
    </source>
</evidence>
<evidence type="ECO:0000259" key="9">
    <source>
        <dbReference type="PROSITE" id="PS50112"/>
    </source>
</evidence>
<dbReference type="PANTHER" id="PTHR42878:SF15">
    <property type="entry name" value="BACTERIOPHYTOCHROME"/>
    <property type="match status" value="1"/>
</dbReference>
<evidence type="ECO:0000256" key="1">
    <source>
        <dbReference type="ARBA" id="ARBA00000085"/>
    </source>
</evidence>
<dbReference type="EC" id="2.7.13.3" evidence="2"/>
<keyword evidence="6 7" id="KW-0472">Membrane</keyword>
<name>A0A5K7SBX6_9BACT</name>
<organism evidence="10 11">
    <name type="scientific">Aquipluma nitroreducens</name>
    <dbReference type="NCBI Taxonomy" id="2010828"/>
    <lineage>
        <taxon>Bacteria</taxon>
        <taxon>Pseudomonadati</taxon>
        <taxon>Bacteroidota</taxon>
        <taxon>Bacteroidia</taxon>
        <taxon>Marinilabiliales</taxon>
        <taxon>Prolixibacteraceae</taxon>
        <taxon>Aquipluma</taxon>
    </lineage>
</organism>
<dbReference type="NCBIfam" id="TIGR00229">
    <property type="entry name" value="sensory_box"/>
    <property type="match status" value="1"/>
</dbReference>
<comment type="catalytic activity">
    <reaction evidence="1">
        <text>ATP + protein L-histidine = ADP + protein N-phospho-L-histidine.</text>
        <dbReference type="EC" id="2.7.13.3"/>
    </reaction>
</comment>
<dbReference type="InterPro" id="IPR003661">
    <property type="entry name" value="HisK_dim/P_dom"/>
</dbReference>
<dbReference type="GO" id="GO:0016020">
    <property type="term" value="C:membrane"/>
    <property type="evidence" value="ECO:0007669"/>
    <property type="project" value="UniProtKB-SubCell"/>
</dbReference>
<sequence>MEPNIDNYIITPLFLLLLIGGLIGVVTFFFLLRFRKTPGVKYWLVWQIAASIWAFTYAFEFAATNIETKILWSKFSYFGIVYGPVAFLLFSLSLSSKFRLLQKKYVILFFALATLFILFPFTNDYHHLHWISYGVNPETNATDYVYGPLFWIMMGFAYIALISGIVNILTLYFKLSGYYKRQIALLFITSLLPLTGNIMYVFHLNPLPGFDWTPFSFLLTGILIAINISQFKMFDLVPFARNKLFEVLPDAILIVDNRKRIADFNPAMKRLIEIDDQKIIGESVDEIFPKWKKMIRKIMEVSDFQTIVSQVIDGKICYFDLSSLTLSDYDNHNDGRLIVLKDVTRRIRADEEITETHINLINEIQEKEKLIHDLDAFSHTVAHDLKGMLGAIVSASSIIKTGFGDMSRDELLEINDLIGQSATKTIQITNELLTLASVRDQEIKMTTVNMQTVVQEAMFRLKDVISDNEAEIILPESWPEALGYEAWLEEVWLNYISNAIKYGGIPPCIQIGSDILPDNRVKFWIKDNGVGLSADDIDLLFTKFTRLDTLRAEGHGLGLSIVKRIMEKLDGEVGVESENIPGQGSTFYFILPMR</sequence>
<dbReference type="CDD" id="cd00082">
    <property type="entry name" value="HisKA"/>
    <property type="match status" value="1"/>
</dbReference>
<dbReference type="SUPFAM" id="SSF55785">
    <property type="entry name" value="PYP-like sensor domain (PAS domain)"/>
    <property type="match status" value="1"/>
</dbReference>
<dbReference type="Pfam" id="PF02518">
    <property type="entry name" value="HATPase_c"/>
    <property type="match status" value="1"/>
</dbReference>
<dbReference type="InterPro" id="IPR005467">
    <property type="entry name" value="His_kinase_dom"/>
</dbReference>
<keyword evidence="7" id="KW-1133">Transmembrane helix</keyword>
<reference evidence="10" key="1">
    <citation type="journal article" date="2020" name="Int. J. Syst. Evol. Microbiol.">
        <title>Aquipluma nitroreducens gen. nov. sp. nov., a novel facultatively anaerobic bacterium isolated from a freshwater lake.</title>
        <authorList>
            <person name="Watanabe M."/>
            <person name="Kojima H."/>
            <person name="Fukui M."/>
        </authorList>
    </citation>
    <scope>NUCLEOTIDE SEQUENCE</scope>
    <source>
        <strain evidence="10">MeG22</strain>
    </source>
</reference>
<dbReference type="CDD" id="cd00130">
    <property type="entry name" value="PAS"/>
    <property type="match status" value="1"/>
</dbReference>
<keyword evidence="5 10" id="KW-0418">Kinase</keyword>
<proteinExistence type="predicted"/>
<evidence type="ECO:0000313" key="11">
    <source>
        <dbReference type="Proteomes" id="UP001193389"/>
    </source>
</evidence>
<dbReference type="SUPFAM" id="SSF47384">
    <property type="entry name" value="Homodimeric domain of signal transducing histidine kinase"/>
    <property type="match status" value="1"/>
</dbReference>
<feature type="transmembrane region" description="Helical" evidence="7">
    <location>
        <begin position="149"/>
        <end position="171"/>
    </location>
</feature>
<feature type="transmembrane region" description="Helical" evidence="7">
    <location>
        <begin position="183"/>
        <end position="203"/>
    </location>
</feature>
<dbReference type="InterPro" id="IPR035965">
    <property type="entry name" value="PAS-like_dom_sf"/>
</dbReference>
<dbReference type="InterPro" id="IPR003594">
    <property type="entry name" value="HATPase_dom"/>
</dbReference>
<feature type="transmembrane region" description="Helical" evidence="7">
    <location>
        <begin position="215"/>
        <end position="234"/>
    </location>
</feature>
<dbReference type="PROSITE" id="PS50109">
    <property type="entry name" value="HIS_KIN"/>
    <property type="match status" value="1"/>
</dbReference>
<accession>A0A5K7SBX6</accession>
<feature type="domain" description="PAS" evidence="9">
    <location>
        <begin position="243"/>
        <end position="315"/>
    </location>
</feature>
<evidence type="ECO:0000256" key="2">
    <source>
        <dbReference type="ARBA" id="ARBA00012438"/>
    </source>
</evidence>
<protein>
    <recommendedName>
        <fullName evidence="2">histidine kinase</fullName>
        <ecNumber evidence="2">2.7.13.3</ecNumber>
    </recommendedName>
</protein>
<dbReference type="InterPro" id="IPR031621">
    <property type="entry name" value="HisKA_7TM"/>
</dbReference>
<feature type="domain" description="Histidine kinase" evidence="8">
    <location>
        <begin position="380"/>
        <end position="594"/>
    </location>
</feature>
<dbReference type="InterPro" id="IPR050351">
    <property type="entry name" value="BphY/WalK/GraS-like"/>
</dbReference>
<dbReference type="PRINTS" id="PR00344">
    <property type="entry name" value="BCTRLSENSOR"/>
</dbReference>
<gene>
    <name evidence="10" type="ORF">AQPE_2982</name>
</gene>
<keyword evidence="3" id="KW-0597">Phosphoprotein</keyword>
<keyword evidence="7" id="KW-0812">Transmembrane</keyword>
<dbReference type="Gene3D" id="3.30.450.20">
    <property type="entry name" value="PAS domain"/>
    <property type="match status" value="1"/>
</dbReference>
<feature type="transmembrane region" description="Helical" evidence="7">
    <location>
        <begin position="75"/>
        <end position="93"/>
    </location>
</feature>
<evidence type="ECO:0000256" key="7">
    <source>
        <dbReference type="SAM" id="Phobius"/>
    </source>
</evidence>
<dbReference type="GO" id="GO:0000156">
    <property type="term" value="F:phosphorelay response regulator activity"/>
    <property type="evidence" value="ECO:0007669"/>
    <property type="project" value="TreeGrafter"/>
</dbReference>
<dbReference type="Proteomes" id="UP001193389">
    <property type="component" value="Chromosome"/>
</dbReference>
<dbReference type="Pfam" id="PF16927">
    <property type="entry name" value="HisKA_7TM"/>
    <property type="match status" value="1"/>
</dbReference>
<feature type="transmembrane region" description="Helical" evidence="7">
    <location>
        <begin position="44"/>
        <end position="63"/>
    </location>
</feature>
<keyword evidence="4" id="KW-0808">Transferase</keyword>
<dbReference type="Gene3D" id="3.30.565.10">
    <property type="entry name" value="Histidine kinase-like ATPase, C-terminal domain"/>
    <property type="match status" value="1"/>
</dbReference>
<dbReference type="InterPro" id="IPR013656">
    <property type="entry name" value="PAS_4"/>
</dbReference>
<evidence type="ECO:0000256" key="5">
    <source>
        <dbReference type="ARBA" id="ARBA00022777"/>
    </source>
</evidence>
<dbReference type="Pfam" id="PF08448">
    <property type="entry name" value="PAS_4"/>
    <property type="match status" value="1"/>
</dbReference>
<dbReference type="PROSITE" id="PS50112">
    <property type="entry name" value="PAS"/>
    <property type="match status" value="1"/>
</dbReference>
<dbReference type="Gene3D" id="1.10.287.130">
    <property type="match status" value="1"/>
</dbReference>
<dbReference type="EMBL" id="AP018694">
    <property type="protein sequence ID" value="BBE18814.1"/>
    <property type="molecule type" value="Genomic_DNA"/>
</dbReference>
<dbReference type="InterPro" id="IPR004358">
    <property type="entry name" value="Sig_transdc_His_kin-like_C"/>
</dbReference>